<organism evidence="2 3">
    <name type="scientific">Limimonas halophila</name>
    <dbReference type="NCBI Taxonomy" id="1082479"/>
    <lineage>
        <taxon>Bacteria</taxon>
        <taxon>Pseudomonadati</taxon>
        <taxon>Pseudomonadota</taxon>
        <taxon>Alphaproteobacteria</taxon>
        <taxon>Rhodospirillales</taxon>
        <taxon>Rhodovibrionaceae</taxon>
        <taxon>Limimonas</taxon>
    </lineage>
</organism>
<keyword evidence="3" id="KW-1185">Reference proteome</keyword>
<sequence>MRVLALLLALIFLAGAAASLGLVAAAALHGLDVMAPAGELWFKIDSGSLNAAQAAVERYLLPALWHAVVLPLLRLPAILLVVGGLVLALVLFALARRRGNGKRRIFHR</sequence>
<name>A0A1G7L4I8_9PROT</name>
<evidence type="ECO:0000313" key="2">
    <source>
        <dbReference type="EMBL" id="SDF44301.1"/>
    </source>
</evidence>
<feature type="transmembrane region" description="Helical" evidence="1">
    <location>
        <begin position="75"/>
        <end position="95"/>
    </location>
</feature>
<evidence type="ECO:0000313" key="3">
    <source>
        <dbReference type="Proteomes" id="UP000199415"/>
    </source>
</evidence>
<dbReference type="OrthoDB" id="7679120at2"/>
<dbReference type="EMBL" id="FNCE01000001">
    <property type="protein sequence ID" value="SDF44301.1"/>
    <property type="molecule type" value="Genomic_DNA"/>
</dbReference>
<reference evidence="2 3" key="1">
    <citation type="submission" date="2016-10" db="EMBL/GenBank/DDBJ databases">
        <authorList>
            <person name="de Groot N.N."/>
        </authorList>
    </citation>
    <scope>NUCLEOTIDE SEQUENCE [LARGE SCALE GENOMIC DNA]</scope>
    <source>
        <strain evidence="2 3">DSM 25584</strain>
    </source>
</reference>
<keyword evidence="1" id="KW-1133">Transmembrane helix</keyword>
<keyword evidence="1" id="KW-0812">Transmembrane</keyword>
<proteinExistence type="predicted"/>
<gene>
    <name evidence="2" type="ORF">SAMN05216241_101110</name>
</gene>
<evidence type="ECO:0000256" key="1">
    <source>
        <dbReference type="SAM" id="Phobius"/>
    </source>
</evidence>
<protein>
    <submittedName>
        <fullName evidence="2">Uncharacterized protein</fullName>
    </submittedName>
</protein>
<dbReference type="Proteomes" id="UP000199415">
    <property type="component" value="Unassembled WGS sequence"/>
</dbReference>
<dbReference type="AlphaFoldDB" id="A0A1G7L4I8"/>
<keyword evidence="1" id="KW-0472">Membrane</keyword>
<dbReference type="RefSeq" id="WP_143006098.1">
    <property type="nucleotide sequence ID" value="NZ_FNCE01000001.1"/>
</dbReference>
<accession>A0A1G7L4I8</accession>